<gene>
    <name evidence="1" type="primary">RvY_03736-1</name>
    <name evidence="1" type="synonym">RvY_03736.1</name>
    <name evidence="1" type="ORF">RvY_03736</name>
</gene>
<evidence type="ECO:0000313" key="1">
    <source>
        <dbReference type="EMBL" id="GAU91497.1"/>
    </source>
</evidence>
<comment type="caution">
    <text evidence="1">The sequence shown here is derived from an EMBL/GenBank/DDBJ whole genome shotgun (WGS) entry which is preliminary data.</text>
</comment>
<proteinExistence type="predicted"/>
<dbReference type="PANTHER" id="PTHR33332">
    <property type="entry name" value="REVERSE TRANSCRIPTASE DOMAIN-CONTAINING PROTEIN"/>
    <property type="match status" value="1"/>
</dbReference>
<accession>A0A1D1UW95</accession>
<dbReference type="Proteomes" id="UP000186922">
    <property type="component" value="Unassembled WGS sequence"/>
</dbReference>
<protein>
    <submittedName>
        <fullName evidence="1">Uncharacterized protein</fullName>
    </submittedName>
</protein>
<keyword evidence="2" id="KW-1185">Reference proteome</keyword>
<sequence length="243" mass="27409">MPGSIGRELCSSRAEPHIRLSFKRSGSVPLPHGTYSIRGQKIPIESQSTYLGVGLDRKLNWTAQVDAVTGKYRKRLHRIRSYFPAQFGAAKQMLYTSLVRVDAEYACPVWNPANHKPQKQLEQVQKDFLKSLRLSTLPKGQHDTNFSQYRQHLAEVQWECLWERSANAVMVNAFKIWTNGFPDGQLLLAAATTSRHPPVRVTGRQDATKALQDRVRVVPSSRIKELDLLKVASDSAYVAGELL</sequence>
<dbReference type="AlphaFoldDB" id="A0A1D1UW95"/>
<evidence type="ECO:0000313" key="2">
    <source>
        <dbReference type="Proteomes" id="UP000186922"/>
    </source>
</evidence>
<reference evidence="1 2" key="1">
    <citation type="journal article" date="2016" name="Nat. Commun.">
        <title>Extremotolerant tardigrade genome and improved radiotolerance of human cultured cells by tardigrade-unique protein.</title>
        <authorList>
            <person name="Hashimoto T."/>
            <person name="Horikawa D.D."/>
            <person name="Saito Y."/>
            <person name="Kuwahara H."/>
            <person name="Kozuka-Hata H."/>
            <person name="Shin-I T."/>
            <person name="Minakuchi Y."/>
            <person name="Ohishi K."/>
            <person name="Motoyama A."/>
            <person name="Aizu T."/>
            <person name="Enomoto A."/>
            <person name="Kondo K."/>
            <person name="Tanaka S."/>
            <person name="Hara Y."/>
            <person name="Koshikawa S."/>
            <person name="Sagara H."/>
            <person name="Miura T."/>
            <person name="Yokobori S."/>
            <person name="Miyagawa K."/>
            <person name="Suzuki Y."/>
            <person name="Kubo T."/>
            <person name="Oyama M."/>
            <person name="Kohara Y."/>
            <person name="Fujiyama A."/>
            <person name="Arakawa K."/>
            <person name="Katayama T."/>
            <person name="Toyoda A."/>
            <person name="Kunieda T."/>
        </authorList>
    </citation>
    <scope>NUCLEOTIDE SEQUENCE [LARGE SCALE GENOMIC DNA]</scope>
    <source>
        <strain evidence="1 2">YOKOZUNA-1</strain>
    </source>
</reference>
<organism evidence="1 2">
    <name type="scientific">Ramazzottius varieornatus</name>
    <name type="common">Water bear</name>
    <name type="synonym">Tardigrade</name>
    <dbReference type="NCBI Taxonomy" id="947166"/>
    <lineage>
        <taxon>Eukaryota</taxon>
        <taxon>Metazoa</taxon>
        <taxon>Ecdysozoa</taxon>
        <taxon>Tardigrada</taxon>
        <taxon>Eutardigrada</taxon>
        <taxon>Parachela</taxon>
        <taxon>Hypsibioidea</taxon>
        <taxon>Ramazzottiidae</taxon>
        <taxon>Ramazzottius</taxon>
    </lineage>
</organism>
<name>A0A1D1UW95_RAMVA</name>
<dbReference type="OrthoDB" id="412981at2759"/>
<dbReference type="EMBL" id="BDGG01000002">
    <property type="protein sequence ID" value="GAU91497.1"/>
    <property type="molecule type" value="Genomic_DNA"/>
</dbReference>